<feature type="domain" description="UBA" evidence="5">
    <location>
        <begin position="162"/>
        <end position="201"/>
    </location>
</feature>
<dbReference type="PANTHER" id="PTHR24067">
    <property type="entry name" value="UBIQUITIN-CONJUGATING ENZYME E2"/>
    <property type="match status" value="1"/>
</dbReference>
<evidence type="ECO:0000256" key="4">
    <source>
        <dbReference type="RuleBase" id="RU362109"/>
    </source>
</evidence>
<dbReference type="InterPro" id="IPR009060">
    <property type="entry name" value="UBA-like_sf"/>
</dbReference>
<dbReference type="InterPro" id="IPR015940">
    <property type="entry name" value="UBA"/>
</dbReference>
<gene>
    <name evidence="7" type="ORF">OKIOD_LOCUS8350</name>
</gene>
<dbReference type="PROSITE" id="PS50030">
    <property type="entry name" value="UBA"/>
    <property type="match status" value="1"/>
</dbReference>
<keyword evidence="2 4" id="KW-0833">Ubl conjugation pathway</keyword>
<evidence type="ECO:0000259" key="6">
    <source>
        <dbReference type="PROSITE" id="PS50127"/>
    </source>
</evidence>
<dbReference type="Gene3D" id="1.10.8.10">
    <property type="entry name" value="DNA helicase RuvA subunit, C-terminal domain"/>
    <property type="match status" value="1"/>
</dbReference>
<protein>
    <submittedName>
        <fullName evidence="7">Oidioi.mRNA.OKI2018_I69.XSR.g16792.t1.cds</fullName>
    </submittedName>
</protein>
<keyword evidence="4" id="KW-0067">ATP-binding</keyword>
<reference evidence="7 8" key="1">
    <citation type="submission" date="2021-04" db="EMBL/GenBank/DDBJ databases">
        <authorList>
            <person name="Bliznina A."/>
        </authorList>
    </citation>
    <scope>NUCLEOTIDE SEQUENCE [LARGE SCALE GENOMIC DNA]</scope>
</reference>
<evidence type="ECO:0000256" key="2">
    <source>
        <dbReference type="ARBA" id="ARBA00022786"/>
    </source>
</evidence>
<accession>A0ABN7SL61</accession>
<keyword evidence="4" id="KW-0547">Nucleotide-binding</keyword>
<dbReference type="PROSITE" id="PS50127">
    <property type="entry name" value="UBC_2"/>
    <property type="match status" value="1"/>
</dbReference>
<dbReference type="SMART" id="SM00212">
    <property type="entry name" value="UBCc"/>
    <property type="match status" value="1"/>
</dbReference>
<organism evidence="7 8">
    <name type="scientific">Oikopleura dioica</name>
    <name type="common">Tunicate</name>
    <dbReference type="NCBI Taxonomy" id="34765"/>
    <lineage>
        <taxon>Eukaryota</taxon>
        <taxon>Metazoa</taxon>
        <taxon>Chordata</taxon>
        <taxon>Tunicata</taxon>
        <taxon>Appendicularia</taxon>
        <taxon>Copelata</taxon>
        <taxon>Oikopleuridae</taxon>
        <taxon>Oikopleura</taxon>
    </lineage>
</organism>
<dbReference type="CDD" id="cd23800">
    <property type="entry name" value="UBCc_UBE2K"/>
    <property type="match status" value="1"/>
</dbReference>
<keyword evidence="8" id="KW-1185">Reference proteome</keyword>
<sequence length="201" mass="22143">MADSIAIARVQKELKDFQKKGGDLVGIRLDLGDGSDMMKFKGEIDGPPDTVYAGGKYKLLIEIPPNYPFSPPKIRFTTPIWHPNISSVTGAICLDILSTKWAAAMTLRTVLLSIQALLESPEPDDPQDAVVAAQFNKNRACWEATAKFWAQYHASAPGALNATYKDSLDKVVAMGFDKQKVLASLSQHDWNTENALQFLFN</sequence>
<dbReference type="InterPro" id="IPR016135">
    <property type="entry name" value="UBQ-conjugating_enzyme/RWD"/>
</dbReference>
<evidence type="ECO:0000256" key="1">
    <source>
        <dbReference type="ARBA" id="ARBA00022679"/>
    </source>
</evidence>
<comment type="similarity">
    <text evidence="4">Belongs to the ubiquitin-conjugating enzyme family.</text>
</comment>
<dbReference type="Proteomes" id="UP001158576">
    <property type="component" value="Chromosome XSR"/>
</dbReference>
<dbReference type="PROSITE" id="PS00183">
    <property type="entry name" value="UBC_1"/>
    <property type="match status" value="1"/>
</dbReference>
<evidence type="ECO:0000313" key="7">
    <source>
        <dbReference type="EMBL" id="CAG5099993.1"/>
    </source>
</evidence>
<name>A0ABN7SL61_OIKDI</name>
<keyword evidence="1" id="KW-0808">Transferase</keyword>
<dbReference type="InterPro" id="IPR000608">
    <property type="entry name" value="UBC"/>
</dbReference>
<dbReference type="EMBL" id="OU015569">
    <property type="protein sequence ID" value="CAG5099993.1"/>
    <property type="molecule type" value="Genomic_DNA"/>
</dbReference>
<dbReference type="Pfam" id="PF00179">
    <property type="entry name" value="UQ_con"/>
    <property type="match status" value="1"/>
</dbReference>
<dbReference type="InterPro" id="IPR023313">
    <property type="entry name" value="UBQ-conjugating_AS"/>
</dbReference>
<proteinExistence type="inferred from homology"/>
<feature type="active site" description="Glycyl thioester intermediate" evidence="3">
    <location>
        <position position="93"/>
    </location>
</feature>
<dbReference type="SUPFAM" id="SSF46934">
    <property type="entry name" value="UBA-like"/>
    <property type="match status" value="1"/>
</dbReference>
<dbReference type="SUPFAM" id="SSF54495">
    <property type="entry name" value="UBC-like"/>
    <property type="match status" value="1"/>
</dbReference>
<feature type="domain" description="UBC core" evidence="6">
    <location>
        <begin position="5"/>
        <end position="155"/>
    </location>
</feature>
<dbReference type="Gene3D" id="3.10.110.10">
    <property type="entry name" value="Ubiquitin Conjugating Enzyme"/>
    <property type="match status" value="1"/>
</dbReference>
<dbReference type="InterPro" id="IPR050113">
    <property type="entry name" value="Ub_conjugating_enzyme"/>
</dbReference>
<evidence type="ECO:0000256" key="3">
    <source>
        <dbReference type="PROSITE-ProRule" id="PRU10133"/>
    </source>
</evidence>
<evidence type="ECO:0000259" key="5">
    <source>
        <dbReference type="PROSITE" id="PS50030"/>
    </source>
</evidence>
<dbReference type="SMART" id="SM00165">
    <property type="entry name" value="UBA"/>
    <property type="match status" value="1"/>
</dbReference>
<evidence type="ECO:0000313" key="8">
    <source>
        <dbReference type="Proteomes" id="UP001158576"/>
    </source>
</evidence>